<feature type="domain" description="DUF5615" evidence="2">
    <location>
        <begin position="1"/>
        <end position="109"/>
    </location>
</feature>
<feature type="transmembrane region" description="Helical" evidence="1">
    <location>
        <begin position="12"/>
        <end position="33"/>
    </location>
</feature>
<keyword evidence="1" id="KW-0472">Membrane</keyword>
<dbReference type="EMBL" id="BLAY01000209">
    <property type="protein sequence ID" value="GET43261.1"/>
    <property type="molecule type" value="Genomic_DNA"/>
</dbReference>
<dbReference type="RefSeq" id="WP_226591899.1">
    <property type="nucleotide sequence ID" value="NZ_BLAY01000209.1"/>
</dbReference>
<protein>
    <recommendedName>
        <fullName evidence="2">DUF5615 domain-containing protein</fullName>
    </recommendedName>
</protein>
<comment type="caution">
    <text evidence="3">The sequence shown here is derived from an EMBL/GenBank/DDBJ whole genome shotgun (WGS) entry which is preliminary data.</text>
</comment>
<keyword evidence="1" id="KW-1133">Transmembrane helix</keyword>
<evidence type="ECO:0000256" key="1">
    <source>
        <dbReference type="SAM" id="Phobius"/>
    </source>
</evidence>
<dbReference type="AlphaFoldDB" id="A0AAV3XNS8"/>
<keyword evidence="4" id="KW-1185">Reference proteome</keyword>
<dbReference type="InterPro" id="IPR041049">
    <property type="entry name" value="DUF5615"/>
</dbReference>
<evidence type="ECO:0000259" key="2">
    <source>
        <dbReference type="Pfam" id="PF18480"/>
    </source>
</evidence>
<proteinExistence type="predicted"/>
<evidence type="ECO:0000313" key="4">
    <source>
        <dbReference type="Proteomes" id="UP001050975"/>
    </source>
</evidence>
<name>A0AAV3XNS8_9CYAN</name>
<gene>
    <name evidence="3" type="ORF">MiSe_80830</name>
</gene>
<keyword evidence="1" id="KW-0812">Transmembrane</keyword>
<sequence>MTIWLKAHLSPAIATWITATFGITAIAVGDLGLRESEDPDIFEVAKAAGGVIVMTKDRDFVELVERYGAPPQVIWLTCFNTSNARLKEILTATLPNAIELLRSGESVVEITDT</sequence>
<organism evidence="3 4">
    <name type="scientific">Microseira wollei NIES-4236</name>
    <dbReference type="NCBI Taxonomy" id="2530354"/>
    <lineage>
        <taxon>Bacteria</taxon>
        <taxon>Bacillati</taxon>
        <taxon>Cyanobacteriota</taxon>
        <taxon>Cyanophyceae</taxon>
        <taxon>Oscillatoriophycideae</taxon>
        <taxon>Aerosakkonematales</taxon>
        <taxon>Aerosakkonemataceae</taxon>
        <taxon>Microseira</taxon>
    </lineage>
</organism>
<reference evidence="3" key="1">
    <citation type="submission" date="2019-10" db="EMBL/GenBank/DDBJ databases">
        <title>Draft genome sequece of Microseira wollei NIES-4236.</title>
        <authorList>
            <person name="Yamaguchi H."/>
            <person name="Suzuki S."/>
            <person name="Kawachi M."/>
        </authorList>
    </citation>
    <scope>NUCLEOTIDE SEQUENCE</scope>
    <source>
        <strain evidence="3">NIES-4236</strain>
    </source>
</reference>
<dbReference type="Proteomes" id="UP001050975">
    <property type="component" value="Unassembled WGS sequence"/>
</dbReference>
<dbReference type="Pfam" id="PF18480">
    <property type="entry name" value="DUF5615"/>
    <property type="match status" value="1"/>
</dbReference>
<accession>A0AAV3XNS8</accession>
<evidence type="ECO:0000313" key="3">
    <source>
        <dbReference type="EMBL" id="GET43261.1"/>
    </source>
</evidence>